<dbReference type="STRING" id="1576369.SAMN05421753_110169"/>
<sequence>MSRCCCLILMILLGMVAGFSGCNRAAQVLGDEAVFNELDALYTAVTARRMDLVNACETRLKGLKESGKLSDAGFTQLEGILKYAHDSEWQQAAERLHYFIRSQRKPSPA</sequence>
<dbReference type="EMBL" id="FOQD01000010">
    <property type="protein sequence ID" value="SFI59331.1"/>
    <property type="molecule type" value="Genomic_DNA"/>
</dbReference>
<evidence type="ECO:0000313" key="3">
    <source>
        <dbReference type="Proteomes" id="UP000199518"/>
    </source>
</evidence>
<dbReference type="PROSITE" id="PS51257">
    <property type="entry name" value="PROKAR_LIPOPROTEIN"/>
    <property type="match status" value="1"/>
</dbReference>
<protein>
    <submittedName>
        <fullName evidence="2">Uncharacterized protein</fullName>
    </submittedName>
</protein>
<evidence type="ECO:0000256" key="1">
    <source>
        <dbReference type="SAM" id="SignalP"/>
    </source>
</evidence>
<keyword evidence="1" id="KW-0732">Signal</keyword>
<feature type="chain" id="PRO_5011618429" evidence="1">
    <location>
        <begin position="26"/>
        <end position="109"/>
    </location>
</feature>
<keyword evidence="3" id="KW-1185">Reference proteome</keyword>
<gene>
    <name evidence="2" type="ORF">SAMN05421753_110169</name>
</gene>
<dbReference type="AlphaFoldDB" id="A0A1I3JGE3"/>
<dbReference type="RefSeq" id="WP_092051333.1">
    <property type="nucleotide sequence ID" value="NZ_FOQD01000010.1"/>
</dbReference>
<organism evidence="2 3">
    <name type="scientific">Planctomicrobium piriforme</name>
    <dbReference type="NCBI Taxonomy" id="1576369"/>
    <lineage>
        <taxon>Bacteria</taxon>
        <taxon>Pseudomonadati</taxon>
        <taxon>Planctomycetota</taxon>
        <taxon>Planctomycetia</taxon>
        <taxon>Planctomycetales</taxon>
        <taxon>Planctomycetaceae</taxon>
        <taxon>Planctomicrobium</taxon>
    </lineage>
</organism>
<feature type="signal peptide" evidence="1">
    <location>
        <begin position="1"/>
        <end position="25"/>
    </location>
</feature>
<dbReference type="Proteomes" id="UP000199518">
    <property type="component" value="Unassembled WGS sequence"/>
</dbReference>
<name>A0A1I3JGE3_9PLAN</name>
<proteinExistence type="predicted"/>
<accession>A0A1I3JGE3</accession>
<evidence type="ECO:0000313" key="2">
    <source>
        <dbReference type="EMBL" id="SFI59331.1"/>
    </source>
</evidence>
<reference evidence="3" key="1">
    <citation type="submission" date="2016-10" db="EMBL/GenBank/DDBJ databases">
        <authorList>
            <person name="Varghese N."/>
            <person name="Submissions S."/>
        </authorList>
    </citation>
    <scope>NUCLEOTIDE SEQUENCE [LARGE SCALE GENOMIC DNA]</scope>
    <source>
        <strain evidence="3">DSM 26348</strain>
    </source>
</reference>